<sequence length="294" mass="32753">MRDSDTAGVGRGRIRGNDLLPIFRGVRLPIDVELNENSVCAAYLTKMSTGQAFSHITAARLWGIPLPRDFTLSEGVHVSVRAPHAPPSGSSVTGHRISDPHAHAVTRVGMPVVDAATTWCHLASRLSEDDLVAAGDYLVLTPAVPDRNDRRPFVTLAQLRQRVDLYHGPGARAARSALHHVRDGSESRRESLSRLILVRAGLPEPELNVDIFRDDGSWIGRADQVFRRWKTIVEYDGQQHRTSDRQYERDELKIEELGHAGWQVVRIRKKALRLGGVEAVERASRALRSRGWTP</sequence>
<dbReference type="InterPro" id="IPR007569">
    <property type="entry name" value="DUF559"/>
</dbReference>
<dbReference type="Proteomes" id="UP000193244">
    <property type="component" value="Unassembled WGS sequence"/>
</dbReference>
<accession>A0A1X7IC15</accession>
<proteinExistence type="predicted"/>
<dbReference type="SUPFAM" id="SSF52980">
    <property type="entry name" value="Restriction endonuclease-like"/>
    <property type="match status" value="1"/>
</dbReference>
<gene>
    <name evidence="2" type="ORF">SAMN06296010_0348</name>
</gene>
<dbReference type="AlphaFoldDB" id="A0A1X7IC15"/>
<evidence type="ECO:0000313" key="2">
    <source>
        <dbReference type="EMBL" id="SMG12054.1"/>
    </source>
</evidence>
<organism evidence="2 3">
    <name type="scientific">Agreia pratensis</name>
    <dbReference type="NCBI Taxonomy" id="150121"/>
    <lineage>
        <taxon>Bacteria</taxon>
        <taxon>Bacillati</taxon>
        <taxon>Actinomycetota</taxon>
        <taxon>Actinomycetes</taxon>
        <taxon>Micrococcales</taxon>
        <taxon>Microbacteriaceae</taxon>
        <taxon>Agreia</taxon>
    </lineage>
</organism>
<reference evidence="3" key="1">
    <citation type="submission" date="2017-04" db="EMBL/GenBank/DDBJ databases">
        <authorList>
            <person name="Varghese N."/>
            <person name="Submissions S."/>
        </authorList>
    </citation>
    <scope>NUCLEOTIDE SEQUENCE [LARGE SCALE GENOMIC DNA]</scope>
    <source>
        <strain evidence="3">VKM Ac-2510</strain>
    </source>
</reference>
<name>A0A1X7IC15_9MICO</name>
<dbReference type="Pfam" id="PF04480">
    <property type="entry name" value="DUF559"/>
    <property type="match status" value="1"/>
</dbReference>
<dbReference type="InterPro" id="IPR011335">
    <property type="entry name" value="Restrct_endonuc-II-like"/>
</dbReference>
<feature type="domain" description="DUF559" evidence="1">
    <location>
        <begin position="223"/>
        <end position="272"/>
    </location>
</feature>
<dbReference type="Gene3D" id="3.40.960.10">
    <property type="entry name" value="VSR Endonuclease"/>
    <property type="match status" value="1"/>
</dbReference>
<dbReference type="STRING" id="150121.SAMN06296010_0348"/>
<evidence type="ECO:0000313" key="3">
    <source>
        <dbReference type="Proteomes" id="UP000193244"/>
    </source>
</evidence>
<protein>
    <recommendedName>
        <fullName evidence="1">DUF559 domain-containing protein</fullName>
    </recommendedName>
</protein>
<evidence type="ECO:0000259" key="1">
    <source>
        <dbReference type="Pfam" id="PF04480"/>
    </source>
</evidence>
<dbReference type="EMBL" id="FXAY01000001">
    <property type="protein sequence ID" value="SMG12054.1"/>
    <property type="molecule type" value="Genomic_DNA"/>
</dbReference>
<keyword evidence="3" id="KW-1185">Reference proteome</keyword>